<dbReference type="InterPro" id="IPR017871">
    <property type="entry name" value="ABC_transporter-like_CS"/>
</dbReference>
<dbReference type="Gene3D" id="3.40.50.300">
    <property type="entry name" value="P-loop containing nucleotide triphosphate hydrolases"/>
    <property type="match status" value="1"/>
</dbReference>
<keyword evidence="6 12" id="KW-0067">ATP-binding</keyword>
<dbReference type="CDD" id="cd03255">
    <property type="entry name" value="ABC_MJ0796_LolCDE_FtsE"/>
    <property type="match status" value="1"/>
</dbReference>
<proteinExistence type="inferred from homology"/>
<reference evidence="12" key="1">
    <citation type="submission" date="2020-10" db="EMBL/GenBank/DDBJ databases">
        <authorList>
            <person name="Gilroy R."/>
        </authorList>
    </citation>
    <scope>NUCLEOTIDE SEQUENCE</scope>
    <source>
        <strain evidence="12">11300</strain>
    </source>
</reference>
<dbReference type="InterPro" id="IPR003838">
    <property type="entry name" value="ABC3_permease_C"/>
</dbReference>
<dbReference type="Pfam" id="PF00005">
    <property type="entry name" value="ABC_tran"/>
    <property type="match status" value="1"/>
</dbReference>
<dbReference type="InterPro" id="IPR017911">
    <property type="entry name" value="MacB-like_ATP-bd"/>
</dbReference>
<dbReference type="InterPro" id="IPR015854">
    <property type="entry name" value="ABC_transpr_LolD-like"/>
</dbReference>
<reference evidence="12" key="2">
    <citation type="journal article" date="2021" name="PeerJ">
        <title>Extensive microbial diversity within the chicken gut microbiome revealed by metagenomics and culture.</title>
        <authorList>
            <person name="Gilroy R."/>
            <person name="Ravi A."/>
            <person name="Getino M."/>
            <person name="Pursley I."/>
            <person name="Horton D.L."/>
            <person name="Alikhan N.F."/>
            <person name="Baker D."/>
            <person name="Gharbi K."/>
            <person name="Hall N."/>
            <person name="Watson M."/>
            <person name="Adriaenssens E.M."/>
            <person name="Foster-Nyarko E."/>
            <person name="Jarju S."/>
            <person name="Secka A."/>
            <person name="Antonio M."/>
            <person name="Oren A."/>
            <person name="Chaudhuri R.R."/>
            <person name="La Ragione R."/>
            <person name="Hildebrand F."/>
            <person name="Pallen M.J."/>
        </authorList>
    </citation>
    <scope>NUCLEOTIDE SEQUENCE</scope>
    <source>
        <strain evidence="12">11300</strain>
    </source>
</reference>
<feature type="transmembrane region" description="Helical" evidence="10">
    <location>
        <begin position="776"/>
        <end position="800"/>
    </location>
</feature>
<dbReference type="PANTHER" id="PTHR24220">
    <property type="entry name" value="IMPORT ATP-BINDING PROTEIN"/>
    <property type="match status" value="1"/>
</dbReference>
<keyword evidence="4 10" id="KW-0812">Transmembrane</keyword>
<dbReference type="InterPro" id="IPR003593">
    <property type="entry name" value="AAA+_ATPase"/>
</dbReference>
<accession>A0A9D1I7V0</accession>
<name>A0A9D1I7V0_9FIRM</name>
<evidence type="ECO:0000313" key="12">
    <source>
        <dbReference type="EMBL" id="HIU28585.1"/>
    </source>
</evidence>
<keyword evidence="8 10" id="KW-0472">Membrane</keyword>
<keyword evidence="2" id="KW-0813">Transport</keyword>
<sequence length="820" mass="91830">MIRLKGVNKYFNKGKRNEIHVINDTTLELEPTGLVALLGPSGSGKTTLLNAIGGLDKTDSGEIFVDGERITSKSASGVDEIRNLKIGYIFQDYKLVDNMTVYENVAMVLRMIGIKDEAEIRKRIEYILETLGIYRYRNRMADMLSGGERQRVGIARAIAKNPKIIIADEPTGNLDSANTIEIMNIIKAISRDRLVVLVTHEVELAKFYASRIIELKDGKIINDHANQTDDNLDYRIDNRIYLKDLEKHSNARSEDMAIDFYGSADDRLDLKIVVRNGNIYIKTANDQRIEVVDSNSAVEFVDDHYREIDKTLYESYDFDFDKVADTSIKERYSSIISFPASVAKGFKKIGTYPLIKKLLFIGFMLAGVFITYALSSIYASLDVQDEDFIQKNRDYMTVETPAMTVDAFTEYENMAQVDYIFPVSSVASFNFKMDFYYQTEEASASLSGSLTDMAQITGEDLICGRLPDNSHEIVVDKLVIDRMFQSDVPKQVGITQAQQMIGQKVEAYPMDDFQIVGITDTAQPVIYADTALFTDILYSGYIAGSMYADQTEISQTEAAQPVMWDYATYGGDITVTSGHLPENDYEVLVPVSMAEGTSIGRQIDASVNGQKLTVTGYYEDNDASGKESTDFYLVNENTIKYDMITDSRTFDIASHDKEAMMGILTEDGYSVQSAYDADKKDYMDDRQSQTSANILICLIIMAISLIEILLMTRSSFLSRIKEIGIYRAIGVKKTDIYKMFLGEIIAITTVSSLVGIIIMSYIFYHLCQISMIAQMFAINPVVIGGAVAIVYVFNSIVGLIPVFNTMRKTPAAILSRHDVD</sequence>
<comment type="caution">
    <text evidence="12">The sequence shown here is derived from an EMBL/GenBank/DDBJ whole genome shotgun (WGS) entry which is preliminary data.</text>
</comment>
<evidence type="ECO:0000256" key="7">
    <source>
        <dbReference type="ARBA" id="ARBA00022989"/>
    </source>
</evidence>
<evidence type="ECO:0000256" key="2">
    <source>
        <dbReference type="ARBA" id="ARBA00022448"/>
    </source>
</evidence>
<protein>
    <submittedName>
        <fullName evidence="12">ATP-binding cassette domain-containing protein</fullName>
    </submittedName>
</protein>
<evidence type="ECO:0000256" key="3">
    <source>
        <dbReference type="ARBA" id="ARBA00022475"/>
    </source>
</evidence>
<gene>
    <name evidence="12" type="ORF">IAD16_09460</name>
</gene>
<dbReference type="GO" id="GO:0022857">
    <property type="term" value="F:transmembrane transporter activity"/>
    <property type="evidence" value="ECO:0007669"/>
    <property type="project" value="TreeGrafter"/>
</dbReference>
<dbReference type="GO" id="GO:0016887">
    <property type="term" value="F:ATP hydrolysis activity"/>
    <property type="evidence" value="ECO:0007669"/>
    <property type="project" value="InterPro"/>
</dbReference>
<evidence type="ECO:0000256" key="10">
    <source>
        <dbReference type="SAM" id="Phobius"/>
    </source>
</evidence>
<dbReference type="Pfam" id="PF02687">
    <property type="entry name" value="FtsX"/>
    <property type="match status" value="1"/>
</dbReference>
<dbReference type="AlphaFoldDB" id="A0A9D1I7V0"/>
<comment type="subcellular location">
    <subcellularLocation>
        <location evidence="1">Cell inner membrane</location>
        <topology evidence="1">Multi-pass membrane protein</topology>
    </subcellularLocation>
</comment>
<dbReference type="GO" id="GO:0005886">
    <property type="term" value="C:plasma membrane"/>
    <property type="evidence" value="ECO:0007669"/>
    <property type="project" value="UniProtKB-SubCell"/>
</dbReference>
<evidence type="ECO:0000313" key="13">
    <source>
        <dbReference type="Proteomes" id="UP000824091"/>
    </source>
</evidence>
<dbReference type="InterPro" id="IPR027417">
    <property type="entry name" value="P-loop_NTPase"/>
</dbReference>
<dbReference type="SUPFAM" id="SSF52540">
    <property type="entry name" value="P-loop containing nucleoside triphosphate hydrolases"/>
    <property type="match status" value="1"/>
</dbReference>
<dbReference type="PROSITE" id="PS50893">
    <property type="entry name" value="ABC_TRANSPORTER_2"/>
    <property type="match status" value="1"/>
</dbReference>
<feature type="domain" description="ABC transporter" evidence="11">
    <location>
        <begin position="2"/>
        <end position="242"/>
    </location>
</feature>
<feature type="transmembrane region" description="Helical" evidence="10">
    <location>
        <begin position="692"/>
        <end position="711"/>
    </location>
</feature>
<dbReference type="SMART" id="SM00382">
    <property type="entry name" value="AAA"/>
    <property type="match status" value="1"/>
</dbReference>
<keyword evidence="3" id="KW-1003">Cell membrane</keyword>
<organism evidence="12 13">
    <name type="scientific">Candidatus Fimisoma avicola</name>
    <dbReference type="NCBI Taxonomy" id="2840826"/>
    <lineage>
        <taxon>Bacteria</taxon>
        <taxon>Bacillati</taxon>
        <taxon>Bacillota</taxon>
        <taxon>Clostridia</taxon>
        <taxon>Eubacteriales</taxon>
        <taxon>Candidatus Fimisoma</taxon>
    </lineage>
</organism>
<dbReference type="GO" id="GO:0005524">
    <property type="term" value="F:ATP binding"/>
    <property type="evidence" value="ECO:0007669"/>
    <property type="project" value="UniProtKB-KW"/>
</dbReference>
<dbReference type="EMBL" id="DVMO01000148">
    <property type="protein sequence ID" value="HIU28585.1"/>
    <property type="molecule type" value="Genomic_DNA"/>
</dbReference>
<feature type="transmembrane region" description="Helical" evidence="10">
    <location>
        <begin position="358"/>
        <end position="381"/>
    </location>
</feature>
<evidence type="ECO:0000256" key="1">
    <source>
        <dbReference type="ARBA" id="ARBA00004429"/>
    </source>
</evidence>
<feature type="transmembrane region" description="Helical" evidence="10">
    <location>
        <begin position="740"/>
        <end position="764"/>
    </location>
</feature>
<evidence type="ECO:0000256" key="4">
    <source>
        <dbReference type="ARBA" id="ARBA00022692"/>
    </source>
</evidence>
<dbReference type="InterPro" id="IPR003439">
    <property type="entry name" value="ABC_transporter-like_ATP-bd"/>
</dbReference>
<keyword evidence="7 10" id="KW-1133">Transmembrane helix</keyword>
<dbReference type="Proteomes" id="UP000824091">
    <property type="component" value="Unassembled WGS sequence"/>
</dbReference>
<evidence type="ECO:0000256" key="9">
    <source>
        <dbReference type="ARBA" id="ARBA00038388"/>
    </source>
</evidence>
<evidence type="ECO:0000256" key="5">
    <source>
        <dbReference type="ARBA" id="ARBA00022741"/>
    </source>
</evidence>
<evidence type="ECO:0000259" key="11">
    <source>
        <dbReference type="PROSITE" id="PS50893"/>
    </source>
</evidence>
<comment type="similarity">
    <text evidence="9">Belongs to the ABC transporter superfamily. Macrolide exporter (TC 3.A.1.122) family.</text>
</comment>
<evidence type="ECO:0000256" key="6">
    <source>
        <dbReference type="ARBA" id="ARBA00022840"/>
    </source>
</evidence>
<keyword evidence="5" id="KW-0547">Nucleotide-binding</keyword>
<dbReference type="PROSITE" id="PS00211">
    <property type="entry name" value="ABC_TRANSPORTER_1"/>
    <property type="match status" value="1"/>
</dbReference>
<evidence type="ECO:0000256" key="8">
    <source>
        <dbReference type="ARBA" id="ARBA00023136"/>
    </source>
</evidence>